<reference evidence="1 2" key="1">
    <citation type="journal article" date="2011" name="J. Bacteriol.">
        <title>Genome sequence of strain IMCC3088, a proteorhodopsin-containing marine bacterium belonging to the OM60/NOR5 clade.</title>
        <authorList>
            <person name="Jang Y."/>
            <person name="Oh H.M."/>
            <person name="Kang I."/>
            <person name="Lee K."/>
            <person name="Yang S.J."/>
            <person name="Cho J.C."/>
        </authorList>
    </citation>
    <scope>NUCLEOTIDE SEQUENCE [LARGE SCALE GENOMIC DNA]</scope>
    <source>
        <strain evidence="1 2">IMCC3088</strain>
    </source>
</reference>
<dbReference type="EMBL" id="AEIG01000078">
    <property type="protein sequence ID" value="EGG28843.1"/>
    <property type="molecule type" value="Genomic_DNA"/>
</dbReference>
<comment type="caution">
    <text evidence="1">The sequence shown here is derived from an EMBL/GenBank/DDBJ whole genome shotgun (WGS) entry which is preliminary data.</text>
</comment>
<keyword evidence="2" id="KW-1185">Reference proteome</keyword>
<gene>
    <name evidence="1" type="ORF">IMCC3088_2511</name>
</gene>
<dbReference type="STRING" id="2518989.IMCC3088_2511"/>
<accession>F3L4B0</accession>
<protein>
    <submittedName>
        <fullName evidence="1">Uncharacterized protein</fullName>
    </submittedName>
</protein>
<evidence type="ECO:0000313" key="1">
    <source>
        <dbReference type="EMBL" id="EGG28843.1"/>
    </source>
</evidence>
<name>F3L4B0_9GAMM</name>
<dbReference type="Proteomes" id="UP000005615">
    <property type="component" value="Unassembled WGS sequence"/>
</dbReference>
<organism evidence="1 2">
    <name type="scientific">Aequoribacter fuscus</name>
    <dbReference type="NCBI Taxonomy" id="2518989"/>
    <lineage>
        <taxon>Bacteria</taxon>
        <taxon>Pseudomonadati</taxon>
        <taxon>Pseudomonadota</taxon>
        <taxon>Gammaproteobacteria</taxon>
        <taxon>Cellvibrionales</taxon>
        <taxon>Halieaceae</taxon>
        <taxon>Aequoribacter</taxon>
    </lineage>
</organism>
<dbReference type="AlphaFoldDB" id="F3L4B0"/>
<proteinExistence type="predicted"/>
<sequence length="64" mass="7042">MDSLFSQAGEFITTLSLPKIAGIDRVVEREDNSAFKPNRAQFVVFLSCDTRSKCVASPAIPTQH</sequence>
<evidence type="ECO:0000313" key="2">
    <source>
        <dbReference type="Proteomes" id="UP000005615"/>
    </source>
</evidence>